<dbReference type="STRING" id="331657.A0A4U0WK30"/>
<sequence length="282" mass="31306">MEYSRILSKDVESQTNTINQGWCKDIVRVEDDGEEEIAGVVLRTLPLFPNTKDGKPLSRSQKQPFRDLGSILPRNERPETSAIRVPGISGPIPDLVYGVKSTSFNEAERMAQLTQPIKRICQPIANVYWPFLSVEVKAPSKGGTMWIATNQCAGTGSACVKALTVLQEHDGSVPNEDPNSIAFSCAVDGRTTELFVHWYEAPHNFRLARINTYVLSRDDELLRLRRHVAGIVEWGVGERLAKIKTRLSQIFETTVGAARTGNRRQREEPDAEGGEEESTASA</sequence>
<organism evidence="3 4">
    <name type="scientific">Cryomyces minteri</name>
    <dbReference type="NCBI Taxonomy" id="331657"/>
    <lineage>
        <taxon>Eukaryota</taxon>
        <taxon>Fungi</taxon>
        <taxon>Dikarya</taxon>
        <taxon>Ascomycota</taxon>
        <taxon>Pezizomycotina</taxon>
        <taxon>Dothideomycetes</taxon>
        <taxon>Dothideomycetes incertae sedis</taxon>
        <taxon>Cryomyces</taxon>
    </lineage>
</organism>
<evidence type="ECO:0000313" key="3">
    <source>
        <dbReference type="EMBL" id="TKA63420.1"/>
    </source>
</evidence>
<dbReference type="OrthoDB" id="3792540at2759"/>
<evidence type="ECO:0000256" key="1">
    <source>
        <dbReference type="SAM" id="MobiDB-lite"/>
    </source>
</evidence>
<proteinExistence type="predicted"/>
<feature type="compositionally biased region" description="Acidic residues" evidence="1">
    <location>
        <begin position="269"/>
        <end position="282"/>
    </location>
</feature>
<feature type="region of interest" description="Disordered" evidence="1">
    <location>
        <begin position="258"/>
        <end position="282"/>
    </location>
</feature>
<gene>
    <name evidence="3" type="ORF">B0A49_12976</name>
</gene>
<protein>
    <recommendedName>
        <fullName evidence="2">DUF7924 domain-containing protein</fullName>
    </recommendedName>
</protein>
<dbReference type="AlphaFoldDB" id="A0A4U0WK30"/>
<keyword evidence="4" id="KW-1185">Reference proteome</keyword>
<reference evidence="3 4" key="1">
    <citation type="submission" date="2017-03" db="EMBL/GenBank/DDBJ databases">
        <title>Genomes of endolithic fungi from Antarctica.</title>
        <authorList>
            <person name="Coleine C."/>
            <person name="Masonjones S."/>
            <person name="Stajich J.E."/>
        </authorList>
    </citation>
    <scope>NUCLEOTIDE SEQUENCE [LARGE SCALE GENOMIC DNA]</scope>
    <source>
        <strain evidence="3 4">CCFEE 5187</strain>
    </source>
</reference>
<feature type="domain" description="DUF7924" evidence="2">
    <location>
        <begin position="82"/>
        <end position="245"/>
    </location>
</feature>
<dbReference type="PANTHER" id="PTHR42470:SF1">
    <property type="entry name" value="VAST DOMAIN-CONTAINING PROTEIN"/>
    <property type="match status" value="1"/>
</dbReference>
<dbReference type="InterPro" id="IPR057684">
    <property type="entry name" value="DUF7924"/>
</dbReference>
<accession>A0A4U0WK30</accession>
<dbReference type="PANTHER" id="PTHR42470">
    <property type="entry name" value="VAST DOMAIN-CONTAINING PROTEIN"/>
    <property type="match status" value="1"/>
</dbReference>
<dbReference type="Pfam" id="PF25545">
    <property type="entry name" value="DUF7924"/>
    <property type="match status" value="1"/>
</dbReference>
<evidence type="ECO:0000313" key="4">
    <source>
        <dbReference type="Proteomes" id="UP000308768"/>
    </source>
</evidence>
<evidence type="ECO:0000259" key="2">
    <source>
        <dbReference type="Pfam" id="PF25545"/>
    </source>
</evidence>
<dbReference type="EMBL" id="NAJN01001403">
    <property type="protein sequence ID" value="TKA63420.1"/>
    <property type="molecule type" value="Genomic_DNA"/>
</dbReference>
<dbReference type="Proteomes" id="UP000308768">
    <property type="component" value="Unassembled WGS sequence"/>
</dbReference>
<name>A0A4U0WK30_9PEZI</name>
<comment type="caution">
    <text evidence="3">The sequence shown here is derived from an EMBL/GenBank/DDBJ whole genome shotgun (WGS) entry which is preliminary data.</text>
</comment>